<evidence type="ECO:0000256" key="5">
    <source>
        <dbReference type="ARBA" id="ARBA00023002"/>
    </source>
</evidence>
<gene>
    <name evidence="8" type="ORF">ACFO0A_12470</name>
</gene>
<evidence type="ECO:0000256" key="4">
    <source>
        <dbReference type="ARBA" id="ARBA00022827"/>
    </source>
</evidence>
<evidence type="ECO:0000313" key="9">
    <source>
        <dbReference type="Proteomes" id="UP001595828"/>
    </source>
</evidence>
<dbReference type="EMBL" id="JBHSDR010000006">
    <property type="protein sequence ID" value="MFC4295871.1"/>
    <property type="molecule type" value="Genomic_DNA"/>
</dbReference>
<dbReference type="Gene3D" id="1.20.140.10">
    <property type="entry name" value="Butyryl-CoA Dehydrogenase, subunit A, domain 3"/>
    <property type="match status" value="1"/>
</dbReference>
<dbReference type="PANTHER" id="PTHR43884:SF20">
    <property type="entry name" value="ACYL-COA DEHYDROGENASE FADE28"/>
    <property type="match status" value="1"/>
</dbReference>
<accession>A0ABV8RU37</accession>
<dbReference type="Proteomes" id="UP001595828">
    <property type="component" value="Unassembled WGS sequence"/>
</dbReference>
<keyword evidence="4" id="KW-0274">FAD</keyword>
<dbReference type="InterPro" id="IPR009100">
    <property type="entry name" value="AcylCoA_DH/oxidase_NM_dom_sf"/>
</dbReference>
<evidence type="ECO:0000256" key="2">
    <source>
        <dbReference type="ARBA" id="ARBA00009347"/>
    </source>
</evidence>
<keyword evidence="9" id="KW-1185">Reference proteome</keyword>
<dbReference type="SUPFAM" id="SSF47203">
    <property type="entry name" value="Acyl-CoA dehydrogenase C-terminal domain-like"/>
    <property type="match status" value="1"/>
</dbReference>
<dbReference type="InterPro" id="IPR036250">
    <property type="entry name" value="AcylCo_DH-like_C"/>
</dbReference>
<keyword evidence="5" id="KW-0560">Oxidoreductase</keyword>
<dbReference type="Pfam" id="PF00441">
    <property type="entry name" value="Acyl-CoA_dh_1"/>
    <property type="match status" value="1"/>
</dbReference>
<keyword evidence="3" id="KW-0285">Flavoprotein</keyword>
<dbReference type="InterPro" id="IPR009075">
    <property type="entry name" value="AcylCo_DH/oxidase_C"/>
</dbReference>
<feature type="domain" description="Acyl-CoA dehydrogenase/oxidase C-terminal" evidence="6">
    <location>
        <begin position="207"/>
        <end position="328"/>
    </location>
</feature>
<dbReference type="Gene3D" id="2.40.110.10">
    <property type="entry name" value="Butyryl-CoA Dehydrogenase, subunit A, domain 2"/>
    <property type="match status" value="1"/>
</dbReference>
<reference evidence="9" key="1">
    <citation type="journal article" date="2019" name="Int. J. Syst. Evol. Microbiol.">
        <title>The Global Catalogue of Microorganisms (GCM) 10K type strain sequencing project: providing services to taxonomists for standard genome sequencing and annotation.</title>
        <authorList>
            <consortium name="The Broad Institute Genomics Platform"/>
            <consortium name="The Broad Institute Genome Sequencing Center for Infectious Disease"/>
            <person name="Wu L."/>
            <person name="Ma J."/>
        </authorList>
    </citation>
    <scope>NUCLEOTIDE SEQUENCE [LARGE SCALE GENOMIC DNA]</scope>
    <source>
        <strain evidence="9">CGMCC 1.12989</strain>
    </source>
</reference>
<name>A0ABV8RU37_9SPHN</name>
<proteinExistence type="inferred from homology"/>
<dbReference type="InterPro" id="IPR013786">
    <property type="entry name" value="AcylCoA_DH/ox_N"/>
</dbReference>
<sequence>MSEAAEADAAGAERDQLYDALSRRLTQADAASAWPILGDAGVQGILIREALGGLGMTAGEAEPIMAALGGACWPTPFVESSIVAATLLARFATSSSDEVLRSMAESGEIATVAGLDERLRGGVSGSKDGEQWRVDGTLRLVLDADHAKVTLVVVDQAEATGLFLIDPALASGRRSYPTIDGRLAADLQLDRAPATMLSADAGEAVAAAADAARACIAVEAAAIMKRLVRDTVEYARQRRQFGQTLAQFQVVQHRLVDMQMHARRAGAIARRAMQALDEPAEVRGRIVSAAKATVATAGRFVGQQAVQLHGAMGMTDELALSRCFKRLTVIADELGSADQHAARHASLRDAG</sequence>
<evidence type="ECO:0000259" key="7">
    <source>
        <dbReference type="Pfam" id="PF02771"/>
    </source>
</evidence>
<evidence type="ECO:0000256" key="3">
    <source>
        <dbReference type="ARBA" id="ARBA00022630"/>
    </source>
</evidence>
<comment type="similarity">
    <text evidence="2">Belongs to the acyl-CoA dehydrogenase family.</text>
</comment>
<dbReference type="RefSeq" id="WP_379539335.1">
    <property type="nucleotide sequence ID" value="NZ_JBHSDR010000006.1"/>
</dbReference>
<comment type="caution">
    <text evidence="8">The sequence shown here is derived from an EMBL/GenBank/DDBJ whole genome shotgun (WGS) entry which is preliminary data.</text>
</comment>
<evidence type="ECO:0000256" key="1">
    <source>
        <dbReference type="ARBA" id="ARBA00001974"/>
    </source>
</evidence>
<comment type="cofactor">
    <cofactor evidence="1">
        <name>FAD</name>
        <dbReference type="ChEBI" id="CHEBI:57692"/>
    </cofactor>
</comment>
<dbReference type="Gene3D" id="1.10.540.10">
    <property type="entry name" value="Acyl-CoA dehydrogenase/oxidase, N-terminal domain"/>
    <property type="match status" value="1"/>
</dbReference>
<evidence type="ECO:0000313" key="8">
    <source>
        <dbReference type="EMBL" id="MFC4295871.1"/>
    </source>
</evidence>
<dbReference type="InterPro" id="IPR046373">
    <property type="entry name" value="Acyl-CoA_Oxase/DH_mid-dom_sf"/>
</dbReference>
<evidence type="ECO:0000259" key="6">
    <source>
        <dbReference type="Pfam" id="PF00441"/>
    </source>
</evidence>
<dbReference type="SUPFAM" id="SSF56645">
    <property type="entry name" value="Acyl-CoA dehydrogenase NM domain-like"/>
    <property type="match status" value="1"/>
</dbReference>
<protein>
    <submittedName>
        <fullName evidence="8">Acyl-CoA dehydrogenase family protein</fullName>
    </submittedName>
</protein>
<dbReference type="PANTHER" id="PTHR43884">
    <property type="entry name" value="ACYL-COA DEHYDROGENASE"/>
    <property type="match status" value="1"/>
</dbReference>
<organism evidence="8 9">
    <name type="scientific">Novosphingobium tardum</name>
    <dbReference type="NCBI Taxonomy" id="1538021"/>
    <lineage>
        <taxon>Bacteria</taxon>
        <taxon>Pseudomonadati</taxon>
        <taxon>Pseudomonadota</taxon>
        <taxon>Alphaproteobacteria</taxon>
        <taxon>Sphingomonadales</taxon>
        <taxon>Sphingomonadaceae</taxon>
        <taxon>Novosphingobium</taxon>
    </lineage>
</organism>
<feature type="domain" description="Acyl-CoA dehydrogenase/oxidase N-terminal" evidence="7">
    <location>
        <begin position="31"/>
        <end position="94"/>
    </location>
</feature>
<dbReference type="Pfam" id="PF02771">
    <property type="entry name" value="Acyl-CoA_dh_N"/>
    <property type="match status" value="1"/>
</dbReference>
<dbReference type="InterPro" id="IPR037069">
    <property type="entry name" value="AcylCoA_DH/ox_N_sf"/>
</dbReference>